<dbReference type="InterPro" id="IPR013866">
    <property type="entry name" value="Sphingolipid_d4-desaturase_N"/>
</dbReference>
<sequence length="326" mass="37555">MGGHVSRTDYEWVYTEEPHATRRKEILAKYPEIKQLMGCDHNLKYIVVAMVLAQIILAIMVADVSWPIVIVLCYVLGGTINHSMTLAIHEIAHNLAFGHSRPMANRILGFIANLPLGVPMSVSFKKYHLQHHRYQGDERRDVDVPSPIEGQLFCNTFCKLVWVILQPFFYTIRPLLVLPQPVLTLEVVNFVCQLIFNCCIYYFLGGKSLTYLILGTFLSTGLHPLSGHFISEHYMFIKGQETYSYYGPLNHLVFNVGYHNEHHDFPSIPGSRLPMVKKIAPEYYDNLPCHHSWVKVIYNFITDPEIGPYSRIRRKMKDEDTDGKKE</sequence>
<dbReference type="STRING" id="6573.A0A210PVZ1"/>
<evidence type="ECO:0000256" key="10">
    <source>
        <dbReference type="SAM" id="Phobius"/>
    </source>
</evidence>
<evidence type="ECO:0000256" key="9">
    <source>
        <dbReference type="PIRNR" id="PIRNR017228"/>
    </source>
</evidence>
<evidence type="ECO:0000256" key="8">
    <source>
        <dbReference type="ARBA" id="ARBA00023136"/>
    </source>
</evidence>
<evidence type="ECO:0000256" key="1">
    <source>
        <dbReference type="ARBA" id="ARBA00004141"/>
    </source>
</evidence>
<feature type="domain" description="Sphingolipid delta4-desaturase N-terminal" evidence="11">
    <location>
        <begin position="5"/>
        <end position="43"/>
    </location>
</feature>
<dbReference type="PANTHER" id="PTHR12879">
    <property type="entry name" value="SPHINGOLIPID DELTA 4 DESATURASE/C-4 HYDROXYLASE PROTEIN DES2"/>
    <property type="match status" value="1"/>
</dbReference>
<dbReference type="EC" id="1.14.19.17" evidence="3"/>
<dbReference type="Pfam" id="PF00487">
    <property type="entry name" value="FA_desaturase"/>
    <property type="match status" value="1"/>
</dbReference>
<evidence type="ECO:0000256" key="3">
    <source>
        <dbReference type="ARBA" id="ARBA00012021"/>
    </source>
</evidence>
<dbReference type="GO" id="GO:0046513">
    <property type="term" value="P:ceramide biosynthetic process"/>
    <property type="evidence" value="ECO:0007669"/>
    <property type="project" value="TreeGrafter"/>
</dbReference>
<evidence type="ECO:0000256" key="7">
    <source>
        <dbReference type="ARBA" id="ARBA00023098"/>
    </source>
</evidence>
<keyword evidence="6 9" id="KW-0560">Oxidoreductase</keyword>
<feature type="transmembrane region" description="Helical" evidence="10">
    <location>
        <begin position="209"/>
        <end position="230"/>
    </location>
</feature>
<keyword evidence="7 9" id="KW-0443">Lipid metabolism</keyword>
<reference evidence="12 13" key="1">
    <citation type="journal article" date="2017" name="Nat. Ecol. Evol.">
        <title>Scallop genome provides insights into evolution of bilaterian karyotype and development.</title>
        <authorList>
            <person name="Wang S."/>
            <person name="Zhang J."/>
            <person name="Jiao W."/>
            <person name="Li J."/>
            <person name="Xun X."/>
            <person name="Sun Y."/>
            <person name="Guo X."/>
            <person name="Huan P."/>
            <person name="Dong B."/>
            <person name="Zhang L."/>
            <person name="Hu X."/>
            <person name="Sun X."/>
            <person name="Wang J."/>
            <person name="Zhao C."/>
            <person name="Wang Y."/>
            <person name="Wang D."/>
            <person name="Huang X."/>
            <person name="Wang R."/>
            <person name="Lv J."/>
            <person name="Li Y."/>
            <person name="Zhang Z."/>
            <person name="Liu B."/>
            <person name="Lu W."/>
            <person name="Hui Y."/>
            <person name="Liang J."/>
            <person name="Zhou Z."/>
            <person name="Hou R."/>
            <person name="Li X."/>
            <person name="Liu Y."/>
            <person name="Li H."/>
            <person name="Ning X."/>
            <person name="Lin Y."/>
            <person name="Zhao L."/>
            <person name="Xing Q."/>
            <person name="Dou J."/>
            <person name="Li Y."/>
            <person name="Mao J."/>
            <person name="Guo H."/>
            <person name="Dou H."/>
            <person name="Li T."/>
            <person name="Mu C."/>
            <person name="Jiang W."/>
            <person name="Fu Q."/>
            <person name="Fu X."/>
            <person name="Miao Y."/>
            <person name="Liu J."/>
            <person name="Yu Q."/>
            <person name="Li R."/>
            <person name="Liao H."/>
            <person name="Li X."/>
            <person name="Kong Y."/>
            <person name="Jiang Z."/>
            <person name="Chourrout D."/>
            <person name="Li R."/>
            <person name="Bao Z."/>
        </authorList>
    </citation>
    <scope>NUCLEOTIDE SEQUENCE [LARGE SCALE GENOMIC DNA]</scope>
    <source>
        <strain evidence="12 13">PY_sf001</strain>
    </source>
</reference>
<evidence type="ECO:0000256" key="4">
    <source>
        <dbReference type="ARBA" id="ARBA00022692"/>
    </source>
</evidence>
<evidence type="ECO:0000256" key="6">
    <source>
        <dbReference type="ARBA" id="ARBA00023002"/>
    </source>
</evidence>
<comment type="caution">
    <text evidence="12">The sequence shown here is derived from an EMBL/GenBank/DDBJ whole genome shotgun (WGS) entry which is preliminary data.</text>
</comment>
<dbReference type="Pfam" id="PF08557">
    <property type="entry name" value="Lipid_DES"/>
    <property type="match status" value="1"/>
</dbReference>
<dbReference type="Proteomes" id="UP000242188">
    <property type="component" value="Unassembled WGS sequence"/>
</dbReference>
<gene>
    <name evidence="12" type="ORF">KP79_PYT09898</name>
</gene>
<evidence type="ECO:0000256" key="5">
    <source>
        <dbReference type="ARBA" id="ARBA00022989"/>
    </source>
</evidence>
<dbReference type="CDD" id="cd03508">
    <property type="entry name" value="Delta4-sphingolipid-FADS-like"/>
    <property type="match status" value="1"/>
</dbReference>
<organism evidence="12 13">
    <name type="scientific">Mizuhopecten yessoensis</name>
    <name type="common">Japanese scallop</name>
    <name type="synonym">Patinopecten yessoensis</name>
    <dbReference type="NCBI Taxonomy" id="6573"/>
    <lineage>
        <taxon>Eukaryota</taxon>
        <taxon>Metazoa</taxon>
        <taxon>Spiralia</taxon>
        <taxon>Lophotrochozoa</taxon>
        <taxon>Mollusca</taxon>
        <taxon>Bivalvia</taxon>
        <taxon>Autobranchia</taxon>
        <taxon>Pteriomorphia</taxon>
        <taxon>Pectinida</taxon>
        <taxon>Pectinoidea</taxon>
        <taxon>Pectinidae</taxon>
        <taxon>Mizuhopecten</taxon>
    </lineage>
</organism>
<dbReference type="InterPro" id="IPR011388">
    <property type="entry name" value="DES1/DES2"/>
</dbReference>
<evidence type="ECO:0000256" key="2">
    <source>
        <dbReference type="ARBA" id="ARBA00006146"/>
    </source>
</evidence>
<accession>A0A210PVZ1</accession>
<comment type="similarity">
    <text evidence="2 9">Belongs to the fatty acid desaturase type 1 family. DEGS subfamily.</text>
</comment>
<evidence type="ECO:0000259" key="11">
    <source>
        <dbReference type="SMART" id="SM01269"/>
    </source>
</evidence>
<dbReference type="OrthoDB" id="200948at2759"/>
<feature type="transmembrane region" description="Helical" evidence="10">
    <location>
        <begin position="43"/>
        <end position="62"/>
    </location>
</feature>
<evidence type="ECO:0000313" key="12">
    <source>
        <dbReference type="EMBL" id="OWF40644.1"/>
    </source>
</evidence>
<keyword evidence="8 9" id="KW-0472">Membrane</keyword>
<comment type="subcellular location">
    <subcellularLocation>
        <location evidence="1">Membrane</location>
        <topology evidence="1">Multi-pass membrane protein</topology>
    </subcellularLocation>
</comment>
<dbReference type="GO" id="GO:0042284">
    <property type="term" value="F:sphingolipid delta-4 desaturase activity"/>
    <property type="evidence" value="ECO:0007669"/>
    <property type="project" value="UniProtKB-UniRule"/>
</dbReference>
<dbReference type="GO" id="GO:0016020">
    <property type="term" value="C:membrane"/>
    <property type="evidence" value="ECO:0007669"/>
    <property type="project" value="UniProtKB-SubCell"/>
</dbReference>
<evidence type="ECO:0000313" key="13">
    <source>
        <dbReference type="Proteomes" id="UP000242188"/>
    </source>
</evidence>
<protein>
    <recommendedName>
        <fullName evidence="3">sphingolipid 4-desaturase</fullName>
        <ecNumber evidence="3">1.14.19.17</ecNumber>
    </recommendedName>
</protein>
<dbReference type="AlphaFoldDB" id="A0A210PVZ1"/>
<feature type="transmembrane region" description="Helical" evidence="10">
    <location>
        <begin position="107"/>
        <end position="124"/>
    </location>
</feature>
<feature type="transmembrane region" description="Helical" evidence="10">
    <location>
        <begin position="182"/>
        <end position="203"/>
    </location>
</feature>
<keyword evidence="4 10" id="KW-0812">Transmembrane</keyword>
<keyword evidence="13" id="KW-1185">Reference proteome</keyword>
<dbReference type="PIRSF" id="PIRSF017228">
    <property type="entry name" value="Sphnglp_dlt4_des"/>
    <property type="match status" value="1"/>
</dbReference>
<dbReference type="InterPro" id="IPR005804">
    <property type="entry name" value="FA_desaturase_dom"/>
</dbReference>
<dbReference type="EMBL" id="NEDP02005457">
    <property type="protein sequence ID" value="OWF40644.1"/>
    <property type="molecule type" value="Genomic_DNA"/>
</dbReference>
<dbReference type="SMART" id="SM01269">
    <property type="entry name" value="Lipid_DES"/>
    <property type="match status" value="1"/>
</dbReference>
<feature type="transmembrane region" description="Helical" evidence="10">
    <location>
        <begin position="68"/>
        <end position="87"/>
    </location>
</feature>
<proteinExistence type="inferred from homology"/>
<keyword evidence="5 10" id="KW-1133">Transmembrane helix</keyword>
<dbReference type="PANTHER" id="PTHR12879:SF8">
    <property type="entry name" value="SPHINGOLIPID DELTA(4)-DESATURASE DES1"/>
    <property type="match status" value="1"/>
</dbReference>
<name>A0A210PVZ1_MIZYE</name>